<feature type="binding site" evidence="1">
    <location>
        <position position="62"/>
    </location>
    <ligand>
        <name>Mg(2+)</name>
        <dbReference type="ChEBI" id="CHEBI:18420"/>
        <label>1</label>
    </ligand>
</feature>
<sequence length="319" mass="33414">MSAHQLAPSSTPEAALARAQLSLEGLSVGDAFGEQFFLPTEAFEAAVAERRLPPAPWSWTDDTQMALSVVAVLATHHEIQSDALATSFAAQFDPARGYGPSMQRALRQIQGGADWRVVVQEAFGGQGSYGNGSAMRAGPVGAYFAPDLQEVVTQARLSSLVTHTHPEAVAGAVAVAVAAALCAQPDAPYLDTPSAFLDQVLTWVPPSEVASKIQRAQKLSPHATLAFAVSTLGNGVQLSAQDTVPFALWCASRHLKDVEAALWLAVSAGGDRDTVCAIVGSIVALSAADTIPPAWRMAREPLPTHVTASAEPTSLTDQR</sequence>
<dbReference type="InterPro" id="IPR050792">
    <property type="entry name" value="ADP-ribosylglycohydrolase"/>
</dbReference>
<dbReference type="InterPro" id="IPR036705">
    <property type="entry name" value="Ribosyl_crysJ1_sf"/>
</dbReference>
<dbReference type="Gene3D" id="1.10.4080.10">
    <property type="entry name" value="ADP-ribosylation/Crystallin J1"/>
    <property type="match status" value="1"/>
</dbReference>
<reference evidence="2 3" key="1">
    <citation type="submission" date="2017-05" db="EMBL/GenBank/DDBJ databases">
        <title>The complete genome sequence of Deinococcus ficus isolated from the rhizosphere of the Ficus religiosa L. in Taiwan.</title>
        <authorList>
            <person name="Wu K.-M."/>
            <person name="Liao T.-L."/>
            <person name="Liu Y.-M."/>
            <person name="Young C.-C."/>
            <person name="Tsai S.-F."/>
        </authorList>
    </citation>
    <scope>NUCLEOTIDE SEQUENCE [LARGE SCALE GENOMIC DNA]</scope>
    <source>
        <strain evidence="2 3">CC-FR2-10</strain>
        <plasmid evidence="3">pdfi3</plasmid>
    </source>
</reference>
<proteinExistence type="predicted"/>
<keyword evidence="3" id="KW-1185">Reference proteome</keyword>
<dbReference type="Proteomes" id="UP000259030">
    <property type="component" value="Plasmid pDFI3"/>
</dbReference>
<accession>A0A221T383</accession>
<dbReference type="InterPro" id="IPR005502">
    <property type="entry name" value="Ribosyl_crysJ1"/>
</dbReference>
<keyword evidence="1" id="KW-0479">Metal-binding</keyword>
<dbReference type="PANTHER" id="PTHR16222:SF12">
    <property type="entry name" value="ADP-RIBOSYLGLYCOHYDROLASE-RELATED"/>
    <property type="match status" value="1"/>
</dbReference>
<organism evidence="2 3">
    <name type="scientific">Deinococcus ficus</name>
    <dbReference type="NCBI Taxonomy" id="317577"/>
    <lineage>
        <taxon>Bacteria</taxon>
        <taxon>Thermotogati</taxon>
        <taxon>Deinococcota</taxon>
        <taxon>Deinococci</taxon>
        <taxon>Deinococcales</taxon>
        <taxon>Deinococcaceae</taxon>
        <taxon>Deinococcus</taxon>
    </lineage>
</organism>
<dbReference type="PANTHER" id="PTHR16222">
    <property type="entry name" value="ADP-RIBOSYLGLYCOHYDROLASE"/>
    <property type="match status" value="1"/>
</dbReference>
<dbReference type="Pfam" id="PF03747">
    <property type="entry name" value="ADP_ribosyl_GH"/>
    <property type="match status" value="1"/>
</dbReference>
<evidence type="ECO:0000313" key="3">
    <source>
        <dbReference type="Proteomes" id="UP000259030"/>
    </source>
</evidence>
<feature type="binding site" evidence="1">
    <location>
        <position position="273"/>
    </location>
    <ligand>
        <name>Mg(2+)</name>
        <dbReference type="ChEBI" id="CHEBI:18420"/>
        <label>1</label>
    </ligand>
</feature>
<dbReference type="SUPFAM" id="SSF101478">
    <property type="entry name" value="ADP-ribosylglycohydrolase"/>
    <property type="match status" value="1"/>
</dbReference>
<feature type="binding site" evidence="1">
    <location>
        <position position="271"/>
    </location>
    <ligand>
        <name>Mg(2+)</name>
        <dbReference type="ChEBI" id="CHEBI:18420"/>
        <label>1</label>
    </ligand>
</feature>
<dbReference type="AlphaFoldDB" id="A0A221T383"/>
<dbReference type="EMBL" id="CP021084">
    <property type="protein sequence ID" value="ASN83331.1"/>
    <property type="molecule type" value="Genomic_DNA"/>
</dbReference>
<gene>
    <name evidence="2" type="ORF">DFI_19225</name>
</gene>
<dbReference type="GO" id="GO:0046872">
    <property type="term" value="F:metal ion binding"/>
    <property type="evidence" value="ECO:0007669"/>
    <property type="project" value="UniProtKB-KW"/>
</dbReference>
<keyword evidence="2" id="KW-0614">Plasmid</keyword>
<geneLocation type="plasmid" evidence="3">
    <name>pdfi3</name>
</geneLocation>
<name>A0A221T383_9DEIO</name>
<comment type="cofactor">
    <cofactor evidence="1">
        <name>Mg(2+)</name>
        <dbReference type="ChEBI" id="CHEBI:18420"/>
    </cofactor>
    <text evidence="1">Binds 2 magnesium ions per subunit.</text>
</comment>
<evidence type="ECO:0000256" key="1">
    <source>
        <dbReference type="PIRSR" id="PIRSR605502-1"/>
    </source>
</evidence>
<evidence type="ECO:0000313" key="2">
    <source>
        <dbReference type="EMBL" id="ASN83331.1"/>
    </source>
</evidence>
<feature type="binding site" evidence="1">
    <location>
        <position position="61"/>
    </location>
    <ligand>
        <name>Mg(2+)</name>
        <dbReference type="ChEBI" id="CHEBI:18420"/>
        <label>1</label>
    </ligand>
</feature>
<feature type="binding site" evidence="1">
    <location>
        <position position="274"/>
    </location>
    <ligand>
        <name>Mg(2+)</name>
        <dbReference type="ChEBI" id="CHEBI:18420"/>
        <label>1</label>
    </ligand>
</feature>
<keyword evidence="1" id="KW-0460">Magnesium</keyword>
<protein>
    <submittedName>
        <fullName evidence="2">Crystallin J1</fullName>
    </submittedName>
</protein>
<dbReference type="KEGG" id="dfc:DFI_19225"/>
<dbReference type="RefSeq" id="WP_043777884.1">
    <property type="nucleotide sequence ID" value="NZ_CP021084.1"/>
</dbReference>
<feature type="binding site" evidence="1">
    <location>
        <position position="60"/>
    </location>
    <ligand>
        <name>Mg(2+)</name>
        <dbReference type="ChEBI" id="CHEBI:18420"/>
        <label>1</label>
    </ligand>
</feature>